<evidence type="ECO:0000256" key="1">
    <source>
        <dbReference type="SAM" id="MobiDB-lite"/>
    </source>
</evidence>
<feature type="region of interest" description="Disordered" evidence="1">
    <location>
        <begin position="1"/>
        <end position="36"/>
    </location>
</feature>
<gene>
    <name evidence="2" type="ORF">P691DRAFT_790564</name>
</gene>
<protein>
    <submittedName>
        <fullName evidence="2">Uncharacterized protein</fullName>
    </submittedName>
</protein>
<proteinExistence type="predicted"/>
<dbReference type="EMBL" id="MU151768">
    <property type="protein sequence ID" value="KAF9441841.1"/>
    <property type="molecule type" value="Genomic_DNA"/>
</dbReference>
<sequence>MGVDTREVSSMGGGKGVLESSVDSSGDDGDSESGNIGTILEKQCLPHCDPGIRDSHQDHHGLKGTKDLQGLILQSHHTAHPFHNLLRGVTHGGEHKVLDELNVGGGLQQPESAEFGVDHCKGNPIIGSPFHPISMLLGCDGLGICNGGKGPCSCNKGAKGPGGTSGRVRGAMKSRDGAIDPSLAVVWHWGQIWDAVKECCLSAGTHKPTVPTRLFGLPFTVWGTEFKTPTDFFLDDEYYNSSNDSKMDAIHKEMGHEVSEGDSGQITGREDEEYQESEENTPNAPTCYMFLYLDTGLENK</sequence>
<name>A0A9P5X2T0_9AGAR</name>
<evidence type="ECO:0000313" key="3">
    <source>
        <dbReference type="Proteomes" id="UP000807342"/>
    </source>
</evidence>
<dbReference type="Proteomes" id="UP000807342">
    <property type="component" value="Unassembled WGS sequence"/>
</dbReference>
<reference evidence="2" key="1">
    <citation type="submission" date="2020-11" db="EMBL/GenBank/DDBJ databases">
        <authorList>
            <consortium name="DOE Joint Genome Institute"/>
            <person name="Ahrendt S."/>
            <person name="Riley R."/>
            <person name="Andreopoulos W."/>
            <person name="Labutti K."/>
            <person name="Pangilinan J."/>
            <person name="Ruiz-Duenas F.J."/>
            <person name="Barrasa J.M."/>
            <person name="Sanchez-Garcia M."/>
            <person name="Camarero S."/>
            <person name="Miyauchi S."/>
            <person name="Serrano A."/>
            <person name="Linde D."/>
            <person name="Babiker R."/>
            <person name="Drula E."/>
            <person name="Ayuso-Fernandez I."/>
            <person name="Pacheco R."/>
            <person name="Padilla G."/>
            <person name="Ferreira P."/>
            <person name="Barriuso J."/>
            <person name="Kellner H."/>
            <person name="Castanera R."/>
            <person name="Alfaro M."/>
            <person name="Ramirez L."/>
            <person name="Pisabarro A.G."/>
            <person name="Kuo A."/>
            <person name="Tritt A."/>
            <person name="Lipzen A."/>
            <person name="He G."/>
            <person name="Yan M."/>
            <person name="Ng V."/>
            <person name="Cullen D."/>
            <person name="Martin F."/>
            <person name="Rosso M.-N."/>
            <person name="Henrissat B."/>
            <person name="Hibbett D."/>
            <person name="Martinez A.T."/>
            <person name="Grigoriev I.V."/>
        </authorList>
    </citation>
    <scope>NUCLEOTIDE SEQUENCE</scope>
    <source>
        <strain evidence="2">MF-IS2</strain>
    </source>
</reference>
<keyword evidence="3" id="KW-1185">Reference proteome</keyword>
<accession>A0A9P5X2T0</accession>
<evidence type="ECO:0000313" key="2">
    <source>
        <dbReference type="EMBL" id="KAF9441841.1"/>
    </source>
</evidence>
<feature type="compositionally biased region" description="Acidic residues" evidence="1">
    <location>
        <begin position="270"/>
        <end position="279"/>
    </location>
</feature>
<dbReference type="AlphaFoldDB" id="A0A9P5X2T0"/>
<organism evidence="2 3">
    <name type="scientific">Macrolepiota fuliginosa MF-IS2</name>
    <dbReference type="NCBI Taxonomy" id="1400762"/>
    <lineage>
        <taxon>Eukaryota</taxon>
        <taxon>Fungi</taxon>
        <taxon>Dikarya</taxon>
        <taxon>Basidiomycota</taxon>
        <taxon>Agaricomycotina</taxon>
        <taxon>Agaricomycetes</taxon>
        <taxon>Agaricomycetidae</taxon>
        <taxon>Agaricales</taxon>
        <taxon>Agaricineae</taxon>
        <taxon>Agaricaceae</taxon>
        <taxon>Macrolepiota</taxon>
    </lineage>
</organism>
<comment type="caution">
    <text evidence="2">The sequence shown here is derived from an EMBL/GenBank/DDBJ whole genome shotgun (WGS) entry which is preliminary data.</text>
</comment>
<feature type="region of interest" description="Disordered" evidence="1">
    <location>
        <begin position="256"/>
        <end position="283"/>
    </location>
</feature>